<dbReference type="GO" id="GO:0046872">
    <property type="term" value="F:metal ion binding"/>
    <property type="evidence" value="ECO:0007669"/>
    <property type="project" value="UniProtKB-KW"/>
</dbReference>
<dbReference type="SUPFAM" id="SSF52821">
    <property type="entry name" value="Rhodanese/Cell cycle control phosphatase"/>
    <property type="match status" value="2"/>
</dbReference>
<sequence>MILRYFYNHSLAHASYLVGCPDSGEALVVDPGRDVEPYLTAARKDGVKVVAAAETHIHADYVSGARELAERVGAKLYLSGAGDGEDYAYAADYEHRFLQDGDCFHIGHLTLEAIHTPGHTPEHMSYLLTDREAVDPIGLFSGDFLFVGDVGRPDLLEKAVGISGAADLGAEQMYQSLQRIRTLPEFLQIWPAHGAGSACGKNLGAIPSSTLGYEARYNWALKQRSRESLKKELLEGQPEPPRYFAVMKQVNREGPRILAQLPAVDWLQPLKAAVEEQLLQGVQVIDTRSPGDFARGHIPGTINIPQGTSFTQWAGWLVDYDRPVSLIAASDQVEALRKDLYAIGIDQVKGWIDTAVIQNSDSDDLETYRVASPEEAVDKVRGGRWQVVDVRMKNEWEKGHIIGARHIMLGELKERFKEVPRNRPVLVNCKAGGRSAIAASLLQAAGIKDVINLQGGFDAWQNQGLPKE</sequence>
<dbReference type="GO" id="GO:0070813">
    <property type="term" value="P:hydrogen sulfide metabolic process"/>
    <property type="evidence" value="ECO:0007669"/>
    <property type="project" value="TreeGrafter"/>
</dbReference>
<keyword evidence="1" id="KW-0479">Metal-binding</keyword>
<dbReference type="GO" id="GO:0050313">
    <property type="term" value="F:sulfur dioxygenase activity"/>
    <property type="evidence" value="ECO:0007669"/>
    <property type="project" value="InterPro"/>
</dbReference>
<dbReference type="FunFam" id="3.60.15.10:FF:000030">
    <property type="entry name" value="Metallo-beta-lactamase family protein"/>
    <property type="match status" value="1"/>
</dbReference>
<accession>A0A1G6MX11</accession>
<dbReference type="Pfam" id="PF00581">
    <property type="entry name" value="Rhodanese"/>
    <property type="match status" value="2"/>
</dbReference>
<dbReference type="CDD" id="cd07724">
    <property type="entry name" value="POD-like_MBL-fold"/>
    <property type="match status" value="1"/>
</dbReference>
<dbReference type="EMBL" id="FMZA01000011">
    <property type="protein sequence ID" value="SDC60138.1"/>
    <property type="molecule type" value="Genomic_DNA"/>
</dbReference>
<gene>
    <name evidence="3" type="ORF">SAMN04488112_11133</name>
</gene>
<dbReference type="GO" id="GO:0006749">
    <property type="term" value="P:glutathione metabolic process"/>
    <property type="evidence" value="ECO:0007669"/>
    <property type="project" value="InterPro"/>
</dbReference>
<dbReference type="InterPro" id="IPR001279">
    <property type="entry name" value="Metallo-B-lactamas"/>
</dbReference>
<keyword evidence="4" id="KW-1185">Reference proteome</keyword>
<dbReference type="Gene3D" id="3.40.250.10">
    <property type="entry name" value="Rhodanese-like domain"/>
    <property type="match status" value="2"/>
</dbReference>
<dbReference type="SUPFAM" id="SSF56281">
    <property type="entry name" value="Metallo-hydrolase/oxidoreductase"/>
    <property type="match status" value="1"/>
</dbReference>
<reference evidence="3 4" key="1">
    <citation type="submission" date="2016-10" db="EMBL/GenBank/DDBJ databases">
        <authorList>
            <person name="de Groot N.N."/>
        </authorList>
    </citation>
    <scope>NUCLEOTIDE SEQUENCE [LARGE SCALE GENOMIC DNA]</scope>
    <source>
        <strain evidence="3 4">DSM 45514</strain>
    </source>
</reference>
<dbReference type="Gene3D" id="3.60.15.10">
    <property type="entry name" value="Ribonuclease Z/Hydroxyacylglutathione hydrolase-like"/>
    <property type="match status" value="1"/>
</dbReference>
<evidence type="ECO:0000259" key="2">
    <source>
        <dbReference type="PROSITE" id="PS50206"/>
    </source>
</evidence>
<organism evidence="3 4">
    <name type="scientific">Melghirimyces thermohalophilus</name>
    <dbReference type="NCBI Taxonomy" id="1236220"/>
    <lineage>
        <taxon>Bacteria</taxon>
        <taxon>Bacillati</taxon>
        <taxon>Bacillota</taxon>
        <taxon>Bacilli</taxon>
        <taxon>Bacillales</taxon>
        <taxon>Thermoactinomycetaceae</taxon>
        <taxon>Melghirimyces</taxon>
    </lineage>
</organism>
<dbReference type="SMART" id="SM00849">
    <property type="entry name" value="Lactamase_B"/>
    <property type="match status" value="1"/>
</dbReference>
<dbReference type="Proteomes" id="UP000199387">
    <property type="component" value="Unassembled WGS sequence"/>
</dbReference>
<dbReference type="InterPro" id="IPR001763">
    <property type="entry name" value="Rhodanese-like_dom"/>
</dbReference>
<dbReference type="InterPro" id="IPR044528">
    <property type="entry name" value="POD-like_MBL-fold"/>
</dbReference>
<dbReference type="PANTHER" id="PTHR43084:SF1">
    <property type="entry name" value="PERSULFIDE DIOXYGENASE ETHE1, MITOCHONDRIAL"/>
    <property type="match status" value="1"/>
</dbReference>
<proteinExistence type="predicted"/>
<protein>
    <submittedName>
        <fullName evidence="3">Hydroxyacylglutathione hydrolase</fullName>
    </submittedName>
</protein>
<dbReference type="PROSITE" id="PS50206">
    <property type="entry name" value="RHODANESE_3"/>
    <property type="match status" value="2"/>
</dbReference>
<dbReference type="AlphaFoldDB" id="A0A1G6MX11"/>
<dbReference type="Pfam" id="PF00753">
    <property type="entry name" value="Lactamase_B"/>
    <property type="match status" value="1"/>
</dbReference>
<evidence type="ECO:0000313" key="3">
    <source>
        <dbReference type="EMBL" id="SDC60138.1"/>
    </source>
</evidence>
<dbReference type="OrthoDB" id="9784009at2"/>
<dbReference type="CDD" id="cd00158">
    <property type="entry name" value="RHOD"/>
    <property type="match status" value="1"/>
</dbReference>
<evidence type="ECO:0000313" key="4">
    <source>
        <dbReference type="Proteomes" id="UP000199387"/>
    </source>
</evidence>
<dbReference type="STRING" id="1236220.SAMN04488112_11133"/>
<dbReference type="PANTHER" id="PTHR43084">
    <property type="entry name" value="PERSULFIDE DIOXYGENASE ETHE1"/>
    <property type="match status" value="1"/>
</dbReference>
<dbReference type="GO" id="GO:0016787">
    <property type="term" value="F:hydrolase activity"/>
    <property type="evidence" value="ECO:0007669"/>
    <property type="project" value="UniProtKB-KW"/>
</dbReference>
<feature type="domain" description="Rhodanese" evidence="2">
    <location>
        <begin position="278"/>
        <end position="305"/>
    </location>
</feature>
<feature type="domain" description="Rhodanese" evidence="2">
    <location>
        <begin position="381"/>
        <end position="468"/>
    </location>
</feature>
<keyword evidence="3" id="KW-0378">Hydrolase</keyword>
<dbReference type="FunFam" id="3.40.250.10:FF:000049">
    <property type="entry name" value="Phage shock protein E"/>
    <property type="match status" value="1"/>
</dbReference>
<dbReference type="RefSeq" id="WP_091570169.1">
    <property type="nucleotide sequence ID" value="NZ_FMZA01000011.1"/>
</dbReference>
<name>A0A1G6MX11_9BACL</name>
<dbReference type="InterPro" id="IPR036866">
    <property type="entry name" value="RibonucZ/Hydroxyglut_hydro"/>
</dbReference>
<dbReference type="InterPro" id="IPR036873">
    <property type="entry name" value="Rhodanese-like_dom_sf"/>
</dbReference>
<evidence type="ECO:0000256" key="1">
    <source>
        <dbReference type="ARBA" id="ARBA00022723"/>
    </source>
</evidence>
<dbReference type="SMART" id="SM00450">
    <property type="entry name" value="RHOD"/>
    <property type="match status" value="2"/>
</dbReference>
<dbReference type="InterPro" id="IPR051682">
    <property type="entry name" value="Mito_Persulfide_Diox"/>
</dbReference>